<reference evidence="2 3" key="1">
    <citation type="submission" date="2016-10" db="EMBL/GenBank/DDBJ databases">
        <authorList>
            <person name="de Groot N.N."/>
        </authorList>
    </citation>
    <scope>NUCLEOTIDE SEQUENCE [LARGE SCALE GENOMIC DNA]</scope>
    <source>
        <strain evidence="2 3">DSM 16957</strain>
    </source>
</reference>
<feature type="transmembrane region" description="Helical" evidence="1">
    <location>
        <begin position="190"/>
        <end position="206"/>
    </location>
</feature>
<keyword evidence="1" id="KW-1133">Transmembrane helix</keyword>
<evidence type="ECO:0000313" key="2">
    <source>
        <dbReference type="EMBL" id="SDD11666.1"/>
    </source>
</evidence>
<name>A0A1G6S642_9GAMM</name>
<evidence type="ECO:0000256" key="1">
    <source>
        <dbReference type="SAM" id="Phobius"/>
    </source>
</evidence>
<feature type="transmembrane region" description="Helical" evidence="1">
    <location>
        <begin position="72"/>
        <end position="93"/>
    </location>
</feature>
<organism evidence="2 3">
    <name type="scientific">Aquimonas voraii</name>
    <dbReference type="NCBI Taxonomy" id="265719"/>
    <lineage>
        <taxon>Bacteria</taxon>
        <taxon>Pseudomonadati</taxon>
        <taxon>Pseudomonadota</taxon>
        <taxon>Gammaproteobacteria</taxon>
        <taxon>Lysobacterales</taxon>
        <taxon>Lysobacteraceae</taxon>
        <taxon>Aquimonas</taxon>
    </lineage>
</organism>
<dbReference type="EMBL" id="FNAG01000001">
    <property type="protein sequence ID" value="SDD11666.1"/>
    <property type="molecule type" value="Genomic_DNA"/>
</dbReference>
<feature type="transmembrane region" description="Helical" evidence="1">
    <location>
        <begin position="37"/>
        <end position="60"/>
    </location>
</feature>
<keyword evidence="1" id="KW-0472">Membrane</keyword>
<feature type="transmembrane region" description="Helical" evidence="1">
    <location>
        <begin position="261"/>
        <end position="279"/>
    </location>
</feature>
<accession>A0A1G6S642</accession>
<dbReference type="STRING" id="265719.SAMN04488509_101296"/>
<feature type="transmembrane region" description="Helical" evidence="1">
    <location>
        <begin position="152"/>
        <end position="178"/>
    </location>
</feature>
<dbReference type="AlphaFoldDB" id="A0A1G6S642"/>
<gene>
    <name evidence="2" type="ORF">SAMN04488509_101296</name>
</gene>
<keyword evidence="1" id="KW-0812">Transmembrane</keyword>
<sequence>MVEQQQSREDTRPGAETVALSPFRLPRETAPTWEVELLLSGATFFALMQVPAWLSAQLAFWDYRVTGSLQDVLSLVGVFAKVIAYILILTLLAHLMTRALWVAALGLRSVYPTGIRWRSLRYGPRFRAVARRELPTLQRLIDRSDDVASQMFAVAALMVVMTLFSVVTTAAMALLAWLLALPFGGQHVDWIMLGLVALWLGLHLLANQLDKRMSTRSPHWRWAHWIIWVQRLQLRLPLGRMTTGLMLVFTSRFGVVRGTVGLMILLYALIAMAFVDMLWDRAHLSAGAARLITQLDGAHVIENAHYADQRDPVVHASTPYIGSLRARGPYLELVIPYQVQQHPAAIEALCPGAEQGLQAAAEDSRSATKSLSMEAETAERLARAKAAEAEAAERVLACVARLHALRLNGIPLEVPYSFHVGPDSELPGFLVMVPVADLPPGRHVLELSRLPYAERDTLLVHTEQRPAGAPRQIVFWK</sequence>
<keyword evidence="3" id="KW-1185">Reference proteome</keyword>
<dbReference type="Proteomes" id="UP000199603">
    <property type="component" value="Unassembled WGS sequence"/>
</dbReference>
<evidence type="ECO:0000313" key="3">
    <source>
        <dbReference type="Proteomes" id="UP000199603"/>
    </source>
</evidence>
<protein>
    <submittedName>
        <fullName evidence="2">Uncharacterized protein</fullName>
    </submittedName>
</protein>
<proteinExistence type="predicted"/>